<proteinExistence type="predicted"/>
<protein>
    <submittedName>
        <fullName evidence="1">Uncharacterized protein</fullName>
    </submittedName>
</protein>
<name>A0A6C0KLN4_9ZZZZ</name>
<dbReference type="EMBL" id="MN740923">
    <property type="protein sequence ID" value="QHU18081.1"/>
    <property type="molecule type" value="Genomic_DNA"/>
</dbReference>
<dbReference type="AlphaFoldDB" id="A0A6C0KLN4"/>
<reference evidence="1" key="1">
    <citation type="journal article" date="2020" name="Nature">
        <title>Giant virus diversity and host interactions through global metagenomics.</title>
        <authorList>
            <person name="Schulz F."/>
            <person name="Roux S."/>
            <person name="Paez-Espino D."/>
            <person name="Jungbluth S."/>
            <person name="Walsh D.A."/>
            <person name="Denef V.J."/>
            <person name="McMahon K.D."/>
            <person name="Konstantinidis K.T."/>
            <person name="Eloe-Fadrosh E.A."/>
            <person name="Kyrpides N.C."/>
            <person name="Woyke T."/>
        </authorList>
    </citation>
    <scope>NUCLEOTIDE SEQUENCE</scope>
    <source>
        <strain evidence="1">GVMAG-S-3300012919-55</strain>
    </source>
</reference>
<accession>A0A6C0KLN4</accession>
<evidence type="ECO:0000313" key="1">
    <source>
        <dbReference type="EMBL" id="QHU18081.1"/>
    </source>
</evidence>
<organism evidence="1">
    <name type="scientific">viral metagenome</name>
    <dbReference type="NCBI Taxonomy" id="1070528"/>
    <lineage>
        <taxon>unclassified sequences</taxon>
        <taxon>metagenomes</taxon>
        <taxon>organismal metagenomes</taxon>
    </lineage>
</organism>
<sequence>MNQEIILNYNKALQLYHDKIVVSSIHNDEDLCFNTMIREYIYAIKKCFKENNIMHISTNECIFGLNLVIPFKYAPLIPPFSRFIYHYKFGFHKRLIMLEHYFEKNQEDYTNLFQTRMNLDKNFIIVRHLPLPPEIKSIISTFVYVDLKQYDDIRNKYQELRYKIKNK</sequence>